<evidence type="ECO:0000313" key="10">
    <source>
        <dbReference type="Proteomes" id="UP001168528"/>
    </source>
</evidence>
<feature type="transmembrane region" description="Helical" evidence="6">
    <location>
        <begin position="428"/>
        <end position="448"/>
    </location>
</feature>
<dbReference type="EMBL" id="JAUKPO010000007">
    <property type="protein sequence ID" value="MDO1447368.1"/>
    <property type="molecule type" value="Genomic_DNA"/>
</dbReference>
<keyword evidence="4 6" id="KW-1133">Transmembrane helix</keyword>
<dbReference type="RefSeq" id="WP_302038173.1">
    <property type="nucleotide sequence ID" value="NZ_JAUKPO010000007.1"/>
</dbReference>
<feature type="transmembrane region" description="Helical" evidence="6">
    <location>
        <begin position="746"/>
        <end position="772"/>
    </location>
</feature>
<evidence type="ECO:0000256" key="2">
    <source>
        <dbReference type="ARBA" id="ARBA00022475"/>
    </source>
</evidence>
<evidence type="ECO:0000259" key="8">
    <source>
        <dbReference type="Pfam" id="PF12704"/>
    </source>
</evidence>
<dbReference type="InterPro" id="IPR003838">
    <property type="entry name" value="ABC3_permease_C"/>
</dbReference>
<feature type="domain" description="ABC3 transporter permease C-terminal" evidence="7">
    <location>
        <begin position="671"/>
        <end position="784"/>
    </location>
</feature>
<feature type="domain" description="ABC3 transporter permease C-terminal" evidence="7">
    <location>
        <begin position="296"/>
        <end position="406"/>
    </location>
</feature>
<dbReference type="Proteomes" id="UP001168528">
    <property type="component" value="Unassembled WGS sequence"/>
</dbReference>
<evidence type="ECO:0000256" key="1">
    <source>
        <dbReference type="ARBA" id="ARBA00004651"/>
    </source>
</evidence>
<dbReference type="InterPro" id="IPR050250">
    <property type="entry name" value="Macrolide_Exporter_MacB"/>
</dbReference>
<evidence type="ECO:0000256" key="3">
    <source>
        <dbReference type="ARBA" id="ARBA00022692"/>
    </source>
</evidence>
<dbReference type="PANTHER" id="PTHR30572">
    <property type="entry name" value="MEMBRANE COMPONENT OF TRANSPORTER-RELATED"/>
    <property type="match status" value="1"/>
</dbReference>
<dbReference type="PANTHER" id="PTHR30572:SF18">
    <property type="entry name" value="ABC-TYPE MACROLIDE FAMILY EXPORT SYSTEM PERMEASE COMPONENT 2"/>
    <property type="match status" value="1"/>
</dbReference>
<sequence length="791" mass="87287">MLKNYLIITVRNILRHKLFFFINIFGLATSMCICLIALMAIKDQLNYDTFHPQADRTYRITTEIKNPDGNHFQLASSPLPLTETILKEYALAEHAVRLYPALKGMASSRGKELDLKGAFTDPAFFAVFGFTLEKGDIKTALSAPNSLILSKETASKFFGSTEPIGQVISLQELGDFQVTGVLADAPGKSHITFEAFASMASVPVLEKSGKLTEKLTQWNSVMEGYTYITLKETASKRKLTEALNQISAHLTELDKSNNGSTINFEAQALPSITPGKDLYNDIGKGYTRKMVAGVISISLIILLSACFNYTNLSIAKSLTRAKEVGIRKVAGAFRYQIFMQFILEAIVISLLSLGVACLLLMLIIDYTPFGPETPPDTYMFLYFLVFSLFAGLMAGTLPAWVLSSFQPVRALKNLTAVKLFGSVNVRKSLIVSQFVLSLVATIFLMVTYRQFNYMIHAEYGFSAKDILTIPLQGTSYPLLSSELSKVNGVERISAVSTNMGRDVTDNIELKVQPGSNPVRVGYYAVDANFIANMRLKLLAGHTFPATASSIEKQIIINERALAALGIQTPVEAIDRVLWMNDSSQVRIAGVLKDFHYQPLSNPIGTMALYYNPEAVNYLNVKVTHIHSSVLIQQLEQAWKKINPSQPFTYSWFEKDLNERRSAWDLISTLGFLAFLAITIAYLGLLGMVTFTAETRQKEISIRKVMGASVWDLVVLLSKSFVVLLLVAGLIALPLGYLGGTVFLYNFAYRVAIGADILVISFMGLLAIGLLAISTQTYRVAAANPADILRNE</sequence>
<feature type="transmembrane region" description="Helical" evidence="6">
    <location>
        <begin position="665"/>
        <end position="688"/>
    </location>
</feature>
<evidence type="ECO:0000256" key="6">
    <source>
        <dbReference type="SAM" id="Phobius"/>
    </source>
</evidence>
<reference evidence="9" key="1">
    <citation type="submission" date="2023-07" db="EMBL/GenBank/DDBJ databases">
        <title>The genome sequence of Rhodocytophaga aerolata KACC 12507.</title>
        <authorList>
            <person name="Zhang X."/>
        </authorList>
    </citation>
    <scope>NUCLEOTIDE SEQUENCE</scope>
    <source>
        <strain evidence="9">KACC 12507</strain>
    </source>
</reference>
<name>A0ABT8R7Y5_9BACT</name>
<organism evidence="9 10">
    <name type="scientific">Rhodocytophaga aerolata</name>
    <dbReference type="NCBI Taxonomy" id="455078"/>
    <lineage>
        <taxon>Bacteria</taxon>
        <taxon>Pseudomonadati</taxon>
        <taxon>Bacteroidota</taxon>
        <taxon>Cytophagia</taxon>
        <taxon>Cytophagales</taxon>
        <taxon>Rhodocytophagaceae</taxon>
        <taxon>Rhodocytophaga</taxon>
    </lineage>
</organism>
<dbReference type="InterPro" id="IPR025857">
    <property type="entry name" value="MacB_PCD"/>
</dbReference>
<dbReference type="Pfam" id="PF12704">
    <property type="entry name" value="MacB_PCD"/>
    <property type="match status" value="1"/>
</dbReference>
<keyword evidence="3 6" id="KW-0812">Transmembrane</keyword>
<feature type="transmembrane region" description="Helical" evidence="6">
    <location>
        <begin position="379"/>
        <end position="402"/>
    </location>
</feature>
<evidence type="ECO:0000259" key="7">
    <source>
        <dbReference type="Pfam" id="PF02687"/>
    </source>
</evidence>
<keyword evidence="2" id="KW-1003">Cell membrane</keyword>
<evidence type="ECO:0000256" key="4">
    <source>
        <dbReference type="ARBA" id="ARBA00022989"/>
    </source>
</evidence>
<gene>
    <name evidence="9" type="ORF">Q0590_13955</name>
</gene>
<feature type="transmembrane region" description="Helical" evidence="6">
    <location>
        <begin position="20"/>
        <end position="41"/>
    </location>
</feature>
<comment type="subcellular location">
    <subcellularLocation>
        <location evidence="1">Cell membrane</location>
        <topology evidence="1">Multi-pass membrane protein</topology>
    </subcellularLocation>
</comment>
<evidence type="ECO:0000256" key="5">
    <source>
        <dbReference type="ARBA" id="ARBA00023136"/>
    </source>
</evidence>
<feature type="transmembrane region" description="Helical" evidence="6">
    <location>
        <begin position="709"/>
        <end position="734"/>
    </location>
</feature>
<feature type="transmembrane region" description="Helical" evidence="6">
    <location>
        <begin position="290"/>
        <end position="310"/>
    </location>
</feature>
<feature type="domain" description="MacB-like periplasmic core" evidence="8">
    <location>
        <begin position="21"/>
        <end position="245"/>
    </location>
</feature>
<accession>A0ABT8R7Y5</accession>
<proteinExistence type="predicted"/>
<comment type="caution">
    <text evidence="9">The sequence shown here is derived from an EMBL/GenBank/DDBJ whole genome shotgun (WGS) entry which is preliminary data.</text>
</comment>
<evidence type="ECO:0000313" key="9">
    <source>
        <dbReference type="EMBL" id="MDO1447368.1"/>
    </source>
</evidence>
<keyword evidence="10" id="KW-1185">Reference proteome</keyword>
<protein>
    <submittedName>
        <fullName evidence="9">ABC transporter permease</fullName>
    </submittedName>
</protein>
<keyword evidence="5 6" id="KW-0472">Membrane</keyword>
<dbReference type="Pfam" id="PF02687">
    <property type="entry name" value="FtsX"/>
    <property type="match status" value="2"/>
</dbReference>
<feature type="transmembrane region" description="Helical" evidence="6">
    <location>
        <begin position="341"/>
        <end position="364"/>
    </location>
</feature>